<dbReference type="InterPro" id="IPR017871">
    <property type="entry name" value="ABC_transporter-like_CS"/>
</dbReference>
<dbReference type="GO" id="GO:0005886">
    <property type="term" value="C:plasma membrane"/>
    <property type="evidence" value="ECO:0007669"/>
    <property type="project" value="UniProtKB-SubCell"/>
</dbReference>
<keyword evidence="3" id="KW-1003">Cell membrane</keyword>
<keyword evidence="4" id="KW-0677">Repeat</keyword>
<dbReference type="InterPro" id="IPR003439">
    <property type="entry name" value="ABC_transporter-like_ATP-bd"/>
</dbReference>
<evidence type="ECO:0000313" key="10">
    <source>
        <dbReference type="EMBL" id="GGR19536.1"/>
    </source>
</evidence>
<dbReference type="InterPro" id="IPR050107">
    <property type="entry name" value="ABC_carbohydrate_import_ATPase"/>
</dbReference>
<organism evidence="10 11">
    <name type="scientific">Deinococcus ruber</name>
    <dbReference type="NCBI Taxonomy" id="1848197"/>
    <lineage>
        <taxon>Bacteria</taxon>
        <taxon>Thermotogati</taxon>
        <taxon>Deinococcota</taxon>
        <taxon>Deinococci</taxon>
        <taxon>Deinococcales</taxon>
        <taxon>Deinococcaceae</taxon>
        <taxon>Deinococcus</taxon>
    </lineage>
</organism>
<dbReference type="CDD" id="cd03215">
    <property type="entry name" value="ABC_Carb_Monos_II"/>
    <property type="match status" value="1"/>
</dbReference>
<evidence type="ECO:0000256" key="4">
    <source>
        <dbReference type="ARBA" id="ARBA00022737"/>
    </source>
</evidence>
<keyword evidence="5" id="KW-0547">Nucleotide-binding</keyword>
<name>A0A918CE22_9DEIO</name>
<proteinExistence type="predicted"/>
<evidence type="ECO:0000259" key="9">
    <source>
        <dbReference type="PROSITE" id="PS50893"/>
    </source>
</evidence>
<evidence type="ECO:0000256" key="1">
    <source>
        <dbReference type="ARBA" id="ARBA00004202"/>
    </source>
</evidence>
<evidence type="ECO:0000256" key="7">
    <source>
        <dbReference type="ARBA" id="ARBA00022967"/>
    </source>
</evidence>
<dbReference type="EMBL" id="BMQL01000023">
    <property type="protein sequence ID" value="GGR19536.1"/>
    <property type="molecule type" value="Genomic_DNA"/>
</dbReference>
<dbReference type="CDD" id="cd03216">
    <property type="entry name" value="ABC_Carb_Monos_I"/>
    <property type="match status" value="1"/>
</dbReference>
<dbReference type="Proteomes" id="UP000603865">
    <property type="component" value="Unassembled WGS sequence"/>
</dbReference>
<accession>A0A918CE22</accession>
<evidence type="ECO:0000256" key="8">
    <source>
        <dbReference type="ARBA" id="ARBA00023136"/>
    </source>
</evidence>
<reference evidence="10" key="2">
    <citation type="submission" date="2020-09" db="EMBL/GenBank/DDBJ databases">
        <authorList>
            <person name="Sun Q."/>
            <person name="Ohkuma M."/>
        </authorList>
    </citation>
    <scope>NUCLEOTIDE SEQUENCE</scope>
    <source>
        <strain evidence="10">JCM 31311</strain>
    </source>
</reference>
<dbReference type="PROSITE" id="PS50893">
    <property type="entry name" value="ABC_TRANSPORTER_2"/>
    <property type="match status" value="2"/>
</dbReference>
<dbReference type="Pfam" id="PF00005">
    <property type="entry name" value="ABC_tran"/>
    <property type="match status" value="2"/>
</dbReference>
<dbReference type="PANTHER" id="PTHR43790">
    <property type="entry name" value="CARBOHYDRATE TRANSPORT ATP-BINDING PROTEIN MG119-RELATED"/>
    <property type="match status" value="1"/>
</dbReference>
<comment type="subcellular location">
    <subcellularLocation>
        <location evidence="1">Cell membrane</location>
        <topology evidence="1">Peripheral membrane protein</topology>
    </subcellularLocation>
</comment>
<dbReference type="GO" id="GO:0016887">
    <property type="term" value="F:ATP hydrolysis activity"/>
    <property type="evidence" value="ECO:0007669"/>
    <property type="project" value="InterPro"/>
</dbReference>
<dbReference type="PANTHER" id="PTHR43790:SF9">
    <property type="entry name" value="GALACTOFURANOSE TRANSPORTER ATP-BINDING PROTEIN YTFR"/>
    <property type="match status" value="1"/>
</dbReference>
<dbReference type="Gene3D" id="3.40.50.300">
    <property type="entry name" value="P-loop containing nucleotide triphosphate hydrolases"/>
    <property type="match status" value="2"/>
</dbReference>
<keyword evidence="7" id="KW-1278">Translocase</keyword>
<evidence type="ECO:0000256" key="5">
    <source>
        <dbReference type="ARBA" id="ARBA00022741"/>
    </source>
</evidence>
<sequence>MQRLPVTGSSVAEATELIGFQNIYKAFGAVEVLRDLSFGVRHGEIHALLGENGAGKSTLMKILGGYHAPSSGQVLLEGREVHFRSSRDAEQAGIVLIHQEFNLAEDLTVAQNIYLGHEPGGALIDDRAMLRGAREVLARLKVDLDPARRVRDLSVPQKQLVEIAKALSRQAQILIMDEPTATLTLRETDALLDLMGRLKSDGVTILYISHKLGEVKRVADRVTVLRDGRYIATDDAANLTQDQMATLMVGRELEEMFPEQAVPASDLLLEVEQLSVPGWAQRVSFGVRRGEVLGFAGLVGSGRTESFEGLVGLRRHTVTSVRVAGRPVRIRSPQDAARVGLTYLSEDRKGKGLLVDFPLAQNLTLTTLDLYAHPLLDPAAEHRAMVRAARDSNIRAGRLDVTAGSLSGGNQQKLALARILEADPRVIVLDEPTRGVDVGAKREIYHLIHQLAQAGKAVVVISSELNELLGLCHRLLVMHEGQLVGDLSGEQLNEQEVILYVTGLKSQCPAGVSVRPGAAGASG</sequence>
<protein>
    <submittedName>
        <fullName evidence="10">ABC transporter ATP-binding protein</fullName>
    </submittedName>
</protein>
<feature type="domain" description="ABC transporter" evidence="9">
    <location>
        <begin position="18"/>
        <end position="252"/>
    </location>
</feature>
<keyword evidence="8" id="KW-0472">Membrane</keyword>
<keyword evidence="11" id="KW-1185">Reference proteome</keyword>
<dbReference type="SMART" id="SM00382">
    <property type="entry name" value="AAA"/>
    <property type="match status" value="2"/>
</dbReference>
<dbReference type="InterPro" id="IPR027417">
    <property type="entry name" value="P-loop_NTPase"/>
</dbReference>
<evidence type="ECO:0000256" key="6">
    <source>
        <dbReference type="ARBA" id="ARBA00022840"/>
    </source>
</evidence>
<dbReference type="PROSITE" id="PS00211">
    <property type="entry name" value="ABC_TRANSPORTER_1"/>
    <property type="match status" value="1"/>
</dbReference>
<keyword evidence="6 10" id="KW-0067">ATP-binding</keyword>
<dbReference type="SUPFAM" id="SSF52540">
    <property type="entry name" value="P-loop containing nucleoside triphosphate hydrolases"/>
    <property type="match status" value="2"/>
</dbReference>
<dbReference type="AlphaFoldDB" id="A0A918CE22"/>
<dbReference type="InterPro" id="IPR003593">
    <property type="entry name" value="AAA+_ATPase"/>
</dbReference>
<dbReference type="FunFam" id="3.40.50.300:FF:000127">
    <property type="entry name" value="Ribose import ATP-binding protein RbsA"/>
    <property type="match status" value="1"/>
</dbReference>
<keyword evidence="2" id="KW-0813">Transport</keyword>
<comment type="caution">
    <text evidence="10">The sequence shown here is derived from an EMBL/GenBank/DDBJ whole genome shotgun (WGS) entry which is preliminary data.</text>
</comment>
<dbReference type="GO" id="GO:0005524">
    <property type="term" value="F:ATP binding"/>
    <property type="evidence" value="ECO:0007669"/>
    <property type="project" value="UniProtKB-KW"/>
</dbReference>
<feature type="domain" description="ABC transporter" evidence="9">
    <location>
        <begin position="262"/>
        <end position="505"/>
    </location>
</feature>
<gene>
    <name evidence="10" type="ORF">GCM10008957_35050</name>
</gene>
<evidence type="ECO:0000313" key="11">
    <source>
        <dbReference type="Proteomes" id="UP000603865"/>
    </source>
</evidence>
<reference evidence="10" key="1">
    <citation type="journal article" date="2014" name="Int. J. Syst. Evol. Microbiol.">
        <title>Complete genome sequence of Corynebacterium casei LMG S-19264T (=DSM 44701T), isolated from a smear-ripened cheese.</title>
        <authorList>
            <consortium name="US DOE Joint Genome Institute (JGI-PGF)"/>
            <person name="Walter F."/>
            <person name="Albersmeier A."/>
            <person name="Kalinowski J."/>
            <person name="Ruckert C."/>
        </authorList>
    </citation>
    <scope>NUCLEOTIDE SEQUENCE</scope>
    <source>
        <strain evidence="10">JCM 31311</strain>
    </source>
</reference>
<evidence type="ECO:0000256" key="3">
    <source>
        <dbReference type="ARBA" id="ARBA00022475"/>
    </source>
</evidence>
<evidence type="ECO:0000256" key="2">
    <source>
        <dbReference type="ARBA" id="ARBA00022448"/>
    </source>
</evidence>